<evidence type="ECO:0000256" key="1">
    <source>
        <dbReference type="SAM" id="MobiDB-lite"/>
    </source>
</evidence>
<proteinExistence type="predicted"/>
<dbReference type="AlphaFoldDB" id="A0A915NVR2"/>
<evidence type="ECO:0000313" key="2">
    <source>
        <dbReference type="Proteomes" id="UP000887560"/>
    </source>
</evidence>
<name>A0A915NVR2_9BILA</name>
<organism evidence="2 3">
    <name type="scientific">Meloidogyne floridensis</name>
    <dbReference type="NCBI Taxonomy" id="298350"/>
    <lineage>
        <taxon>Eukaryota</taxon>
        <taxon>Metazoa</taxon>
        <taxon>Ecdysozoa</taxon>
        <taxon>Nematoda</taxon>
        <taxon>Chromadorea</taxon>
        <taxon>Rhabditida</taxon>
        <taxon>Tylenchina</taxon>
        <taxon>Tylenchomorpha</taxon>
        <taxon>Tylenchoidea</taxon>
        <taxon>Meloidogynidae</taxon>
        <taxon>Meloidogyninae</taxon>
        <taxon>Meloidogyne</taxon>
    </lineage>
</organism>
<protein>
    <submittedName>
        <fullName evidence="3">Uncharacterized protein</fullName>
    </submittedName>
</protein>
<reference evidence="3" key="1">
    <citation type="submission" date="2022-11" db="UniProtKB">
        <authorList>
            <consortium name="WormBaseParasite"/>
        </authorList>
    </citation>
    <scope>IDENTIFICATION</scope>
</reference>
<sequence length="96" mass="11397">MKNATTITNDKIFKQNKLLISTTIMPIETTENENNNEDYLIKNVAEKIRKMEGFNEENKEGSEENKLNINEDENEEEEQKLILKRLYSRYGQRRAK</sequence>
<keyword evidence="2" id="KW-1185">Reference proteome</keyword>
<accession>A0A915NVR2</accession>
<feature type="region of interest" description="Disordered" evidence="1">
    <location>
        <begin position="53"/>
        <end position="78"/>
    </location>
</feature>
<feature type="compositionally biased region" description="Basic and acidic residues" evidence="1">
    <location>
        <begin position="53"/>
        <end position="66"/>
    </location>
</feature>
<evidence type="ECO:0000313" key="3">
    <source>
        <dbReference type="WBParaSite" id="scf7180000422073.g8226"/>
    </source>
</evidence>
<dbReference type="Proteomes" id="UP000887560">
    <property type="component" value="Unplaced"/>
</dbReference>
<dbReference type="WBParaSite" id="scf7180000422073.g8226">
    <property type="protein sequence ID" value="scf7180000422073.g8226"/>
    <property type="gene ID" value="scf7180000422073.g8226"/>
</dbReference>